<dbReference type="InterPro" id="IPR025886">
    <property type="entry name" value="PP2-like"/>
</dbReference>
<protein>
    <submittedName>
        <fullName evidence="1">PROTEIN PHLOEM PROTEIN 2-LIKE A9</fullName>
    </submittedName>
</protein>
<sequence length="184" mass="21196">MSSSSKPHYEADPAKVRYEKENNRWTFKPRDFNIIWGNDKRYWNLPEPQPDQPQSSRDDTLPAELVQVCWFEVTGRTGVVCITPGKYKIKFEVSKKQDAFGWNSPVYMIAKSGKKGRYSWKKIDVSTEVSTTDKKELPQDFEIEVRADTDDNTIYFGLYEVWSGKWKGGLKIHGATVEGPPPQP</sequence>
<dbReference type="PANTHER" id="PTHR48478:SF1">
    <property type="entry name" value="LECTIN-LIKE"/>
    <property type="match status" value="1"/>
</dbReference>
<dbReference type="OrthoDB" id="2107747at2759"/>
<evidence type="ECO:0000313" key="2">
    <source>
        <dbReference type="Proteomes" id="UP001151532"/>
    </source>
</evidence>
<dbReference type="GO" id="GO:0030246">
    <property type="term" value="F:carbohydrate binding"/>
    <property type="evidence" value="ECO:0007669"/>
    <property type="project" value="InterPro"/>
</dbReference>
<comment type="caution">
    <text evidence="1">The sequence shown here is derived from an EMBL/GenBank/DDBJ whole genome shotgun (WGS) entry which is preliminary data.</text>
</comment>
<dbReference type="PANTHER" id="PTHR48478">
    <property type="entry name" value="LECTIN-LIKE"/>
    <property type="match status" value="1"/>
</dbReference>
<dbReference type="Pfam" id="PF14299">
    <property type="entry name" value="PP2"/>
    <property type="match status" value="1"/>
</dbReference>
<reference evidence="1" key="1">
    <citation type="submission" date="2022-11" db="EMBL/GenBank/DDBJ databases">
        <authorList>
            <person name="Hyden B.L."/>
            <person name="Feng K."/>
            <person name="Yates T."/>
            <person name="Jawdy S."/>
            <person name="Smart L.B."/>
            <person name="Muchero W."/>
        </authorList>
    </citation>
    <scope>NUCLEOTIDE SEQUENCE</scope>
    <source>
        <tissue evidence="1">Shoot tip</tissue>
    </source>
</reference>
<dbReference type="AlphaFoldDB" id="A0A9Q0W5X1"/>
<dbReference type="InterPro" id="IPR052147">
    <property type="entry name" value="PP2-like/Lectin"/>
</dbReference>
<organism evidence="1 2">
    <name type="scientific">Salix purpurea</name>
    <name type="common">Purple osier willow</name>
    <dbReference type="NCBI Taxonomy" id="77065"/>
    <lineage>
        <taxon>Eukaryota</taxon>
        <taxon>Viridiplantae</taxon>
        <taxon>Streptophyta</taxon>
        <taxon>Embryophyta</taxon>
        <taxon>Tracheophyta</taxon>
        <taxon>Spermatophyta</taxon>
        <taxon>Magnoliopsida</taxon>
        <taxon>eudicotyledons</taxon>
        <taxon>Gunneridae</taxon>
        <taxon>Pentapetalae</taxon>
        <taxon>rosids</taxon>
        <taxon>fabids</taxon>
        <taxon>Malpighiales</taxon>
        <taxon>Salicaceae</taxon>
        <taxon>Saliceae</taxon>
        <taxon>Salix</taxon>
    </lineage>
</organism>
<dbReference type="Proteomes" id="UP001151532">
    <property type="component" value="Chromosome 15Z"/>
</dbReference>
<keyword evidence="2" id="KW-1185">Reference proteome</keyword>
<accession>A0A9Q0W5X1</accession>
<dbReference type="EMBL" id="JAPFFK010000006">
    <property type="protein sequence ID" value="KAJ6761132.1"/>
    <property type="molecule type" value="Genomic_DNA"/>
</dbReference>
<name>A0A9Q0W5X1_SALPP</name>
<evidence type="ECO:0000313" key="1">
    <source>
        <dbReference type="EMBL" id="KAJ6761132.1"/>
    </source>
</evidence>
<reference evidence="1" key="2">
    <citation type="journal article" date="2023" name="Int. J. Mol. Sci.">
        <title>De Novo Assembly and Annotation of 11 Diverse Shrub Willow (Salix) Genomes Reveals Novel Gene Organization in Sex-Linked Regions.</title>
        <authorList>
            <person name="Hyden B."/>
            <person name="Feng K."/>
            <person name="Yates T.B."/>
            <person name="Jawdy S."/>
            <person name="Cereghino C."/>
            <person name="Smart L.B."/>
            <person name="Muchero W."/>
        </authorList>
    </citation>
    <scope>NUCLEOTIDE SEQUENCE</scope>
    <source>
        <tissue evidence="1">Shoot tip</tissue>
    </source>
</reference>
<proteinExistence type="predicted"/>
<gene>
    <name evidence="1" type="ORF">OIU79_025878</name>
</gene>